<keyword evidence="1" id="KW-0472">Membrane</keyword>
<keyword evidence="1" id="KW-1133">Transmembrane helix</keyword>
<accession>A0AAP0ITX6</accession>
<comment type="caution">
    <text evidence="2">The sequence shown here is derived from an EMBL/GenBank/DDBJ whole genome shotgun (WGS) entry which is preliminary data.</text>
</comment>
<organism evidence="2 3">
    <name type="scientific">Stephania yunnanensis</name>
    <dbReference type="NCBI Taxonomy" id="152371"/>
    <lineage>
        <taxon>Eukaryota</taxon>
        <taxon>Viridiplantae</taxon>
        <taxon>Streptophyta</taxon>
        <taxon>Embryophyta</taxon>
        <taxon>Tracheophyta</taxon>
        <taxon>Spermatophyta</taxon>
        <taxon>Magnoliopsida</taxon>
        <taxon>Ranunculales</taxon>
        <taxon>Menispermaceae</taxon>
        <taxon>Menispermoideae</taxon>
        <taxon>Cissampelideae</taxon>
        <taxon>Stephania</taxon>
    </lineage>
</organism>
<sequence length="62" mass="7340">MIGAYSLVVALRWRIRNASKLRYSYYMKSFLCILPNFGAFVSVLFFWLLNDRIGGFCVYFQI</sequence>
<evidence type="ECO:0000313" key="3">
    <source>
        <dbReference type="Proteomes" id="UP001420932"/>
    </source>
</evidence>
<reference evidence="2 3" key="1">
    <citation type="submission" date="2024-01" db="EMBL/GenBank/DDBJ databases">
        <title>Genome assemblies of Stephania.</title>
        <authorList>
            <person name="Yang L."/>
        </authorList>
    </citation>
    <scope>NUCLEOTIDE SEQUENCE [LARGE SCALE GENOMIC DNA]</scope>
    <source>
        <strain evidence="2">YNDBR</strain>
        <tissue evidence="2">Leaf</tissue>
    </source>
</reference>
<gene>
    <name evidence="2" type="ORF">Syun_019311</name>
</gene>
<evidence type="ECO:0000256" key="1">
    <source>
        <dbReference type="SAM" id="Phobius"/>
    </source>
</evidence>
<keyword evidence="3" id="KW-1185">Reference proteome</keyword>
<proteinExistence type="predicted"/>
<dbReference type="EMBL" id="JBBNAF010000008">
    <property type="protein sequence ID" value="KAK9121694.1"/>
    <property type="molecule type" value="Genomic_DNA"/>
</dbReference>
<feature type="transmembrane region" description="Helical" evidence="1">
    <location>
        <begin position="30"/>
        <end position="49"/>
    </location>
</feature>
<protein>
    <submittedName>
        <fullName evidence="2">Uncharacterized protein</fullName>
    </submittedName>
</protein>
<dbReference type="Proteomes" id="UP001420932">
    <property type="component" value="Unassembled WGS sequence"/>
</dbReference>
<keyword evidence="1" id="KW-0812">Transmembrane</keyword>
<evidence type="ECO:0000313" key="2">
    <source>
        <dbReference type="EMBL" id="KAK9121694.1"/>
    </source>
</evidence>
<name>A0AAP0ITX6_9MAGN</name>
<dbReference type="AlphaFoldDB" id="A0AAP0ITX6"/>